<accession>A0A085ZVW4</accession>
<sequence>MKPFKFKYFEIQQSKNVFRVGTDGVLLGILADAENVSEVLEIGTGTGLISLMLAQRNIHASFLGLDINEEAALLTRINFEHSPFHARLKNIHQDLKTFETEKKFDLIVSNPPYFEESGSDKDKIARQTVELNFQQLIVASVKLLSGQGILSVIIPAEAGDYFVAEASENGLFLKRKINIKGIENSKTKRLVLEFSFRKEAVGEFDFVIEKSPRQYSDPYLELTKEFHVFKK</sequence>
<dbReference type="GO" id="GO:0008757">
    <property type="term" value="F:S-adenosylmethionine-dependent methyltransferase activity"/>
    <property type="evidence" value="ECO:0007669"/>
    <property type="project" value="UniProtKB-ARBA"/>
</dbReference>
<comment type="caution">
    <text evidence="4">The sequence shown here is derived from an EMBL/GenBank/DDBJ whole genome shotgun (WGS) entry which is preliminary data.</text>
</comment>
<dbReference type="PRINTS" id="PR00507">
    <property type="entry name" value="N12N6MTFRASE"/>
</dbReference>
<keyword evidence="2" id="KW-0949">S-adenosyl-L-methionine</keyword>
<dbReference type="InterPro" id="IPR050210">
    <property type="entry name" value="tRNA_Adenine-N(6)_MTase"/>
</dbReference>
<proteinExistence type="predicted"/>
<reference evidence="4 5" key="1">
    <citation type="submission" date="2014-07" db="EMBL/GenBank/DDBJ databases">
        <title>Genome of Chryseobacterium luteum DSM 18605.</title>
        <authorList>
            <person name="Stropko S.J."/>
            <person name="Pipes S.E."/>
            <person name="Newman J.D."/>
        </authorList>
    </citation>
    <scope>NUCLEOTIDE SEQUENCE [LARGE SCALE GENOMIC DNA]</scope>
    <source>
        <strain evidence="4 5">DSM 18605</strain>
    </source>
</reference>
<protein>
    <submittedName>
        <fullName evidence="4">tRNA (Adenine-N6)-methyltransferase</fullName>
    </submittedName>
</protein>
<dbReference type="eggNOG" id="COG4123">
    <property type="taxonomic scope" value="Bacteria"/>
</dbReference>
<gene>
    <name evidence="4" type="ORF">IX38_03755</name>
</gene>
<dbReference type="EMBL" id="JPRO01000002">
    <property type="protein sequence ID" value="KFF08578.1"/>
    <property type="molecule type" value="Genomic_DNA"/>
</dbReference>
<keyword evidence="5" id="KW-1185">Reference proteome</keyword>
<dbReference type="Proteomes" id="UP000028703">
    <property type="component" value="Unassembled WGS sequence"/>
</dbReference>
<evidence type="ECO:0000313" key="5">
    <source>
        <dbReference type="Proteomes" id="UP000028703"/>
    </source>
</evidence>
<dbReference type="Pfam" id="PF05175">
    <property type="entry name" value="MTS"/>
    <property type="match status" value="1"/>
</dbReference>
<dbReference type="STRING" id="421531.IX38_03755"/>
<dbReference type="CDD" id="cd02440">
    <property type="entry name" value="AdoMet_MTases"/>
    <property type="match status" value="1"/>
</dbReference>
<dbReference type="GO" id="GO:0032259">
    <property type="term" value="P:methylation"/>
    <property type="evidence" value="ECO:0007669"/>
    <property type="project" value="UniProtKB-KW"/>
</dbReference>
<dbReference type="PANTHER" id="PTHR47739:SF1">
    <property type="entry name" value="TRNA1(VAL) (ADENINE(37)-N6)-METHYLTRANSFERASE"/>
    <property type="match status" value="1"/>
</dbReference>
<dbReference type="SUPFAM" id="SSF53335">
    <property type="entry name" value="S-adenosyl-L-methionine-dependent methyltransferases"/>
    <property type="match status" value="1"/>
</dbReference>
<evidence type="ECO:0000313" key="4">
    <source>
        <dbReference type="EMBL" id="KFF08578.1"/>
    </source>
</evidence>
<evidence type="ECO:0000259" key="3">
    <source>
        <dbReference type="Pfam" id="PF05175"/>
    </source>
</evidence>
<name>A0A085ZVW4_9FLAO</name>
<dbReference type="InterPro" id="IPR002052">
    <property type="entry name" value="DNA_methylase_N6_adenine_CS"/>
</dbReference>
<dbReference type="GO" id="GO:0008170">
    <property type="term" value="F:N-methyltransferase activity"/>
    <property type="evidence" value="ECO:0007669"/>
    <property type="project" value="UniProtKB-ARBA"/>
</dbReference>
<evidence type="ECO:0000256" key="1">
    <source>
        <dbReference type="ARBA" id="ARBA00022603"/>
    </source>
</evidence>
<keyword evidence="1 4" id="KW-0489">Methyltransferase</keyword>
<dbReference type="Gene3D" id="3.40.50.150">
    <property type="entry name" value="Vaccinia Virus protein VP39"/>
    <property type="match status" value="1"/>
</dbReference>
<feature type="domain" description="Methyltransferase small" evidence="3">
    <location>
        <begin position="25"/>
        <end position="153"/>
    </location>
</feature>
<organism evidence="4 5">
    <name type="scientific">Chryseobacterium luteum</name>
    <dbReference type="NCBI Taxonomy" id="421531"/>
    <lineage>
        <taxon>Bacteria</taxon>
        <taxon>Pseudomonadati</taxon>
        <taxon>Bacteroidota</taxon>
        <taxon>Flavobacteriia</taxon>
        <taxon>Flavobacteriales</taxon>
        <taxon>Weeksellaceae</taxon>
        <taxon>Chryseobacterium group</taxon>
        <taxon>Chryseobacterium</taxon>
    </lineage>
</organism>
<dbReference type="PROSITE" id="PS00092">
    <property type="entry name" value="N6_MTASE"/>
    <property type="match status" value="1"/>
</dbReference>
<dbReference type="GO" id="GO:0003676">
    <property type="term" value="F:nucleic acid binding"/>
    <property type="evidence" value="ECO:0007669"/>
    <property type="project" value="InterPro"/>
</dbReference>
<keyword evidence="4" id="KW-0808">Transferase</keyword>
<dbReference type="OrthoDB" id="5383291at2"/>
<dbReference type="RefSeq" id="WP_034701856.1">
    <property type="nucleotide sequence ID" value="NZ_JPRO01000002.1"/>
</dbReference>
<dbReference type="InterPro" id="IPR007848">
    <property type="entry name" value="Small_mtfrase_dom"/>
</dbReference>
<dbReference type="InterPro" id="IPR029063">
    <property type="entry name" value="SAM-dependent_MTases_sf"/>
</dbReference>
<dbReference type="PANTHER" id="PTHR47739">
    <property type="entry name" value="TRNA1(VAL) (ADENINE(37)-N6)-METHYLTRANSFERASE"/>
    <property type="match status" value="1"/>
</dbReference>
<evidence type="ECO:0000256" key="2">
    <source>
        <dbReference type="ARBA" id="ARBA00022691"/>
    </source>
</evidence>
<dbReference type="AlphaFoldDB" id="A0A085ZVW4"/>